<dbReference type="AlphaFoldDB" id="A0AAE3F3X7"/>
<dbReference type="PROSITE" id="PS50935">
    <property type="entry name" value="SSB"/>
    <property type="match status" value="1"/>
</dbReference>
<proteinExistence type="predicted"/>
<name>A0AAE3F3X7_9FIRM</name>
<accession>A0AAE3F3X7</accession>
<evidence type="ECO:0000313" key="3">
    <source>
        <dbReference type="EMBL" id="MCG4767185.1"/>
    </source>
</evidence>
<dbReference type="RefSeq" id="WP_118594778.1">
    <property type="nucleotide sequence ID" value="NZ_JAAINI010000024.1"/>
</dbReference>
<dbReference type="Gene3D" id="2.40.50.140">
    <property type="entry name" value="Nucleic acid-binding proteins"/>
    <property type="match status" value="1"/>
</dbReference>
<dbReference type="Pfam" id="PF00436">
    <property type="entry name" value="SSB"/>
    <property type="match status" value="1"/>
</dbReference>
<keyword evidence="1 2" id="KW-0238">DNA-binding</keyword>
<comment type="caution">
    <text evidence="3">The sequence shown here is derived from an EMBL/GenBank/DDBJ whole genome shotgun (WGS) entry which is preliminary data.</text>
</comment>
<sequence>MNQIKIQGVCTCVPQFSYEKDRRGRSVPTCRYILAVQRPKSSYSDYMYCVAFGERAMITFQRIKKGTTVFVQGHLHTEEGRDANNQKVYFVTVTVDYQQIIEKQEFNGLELCTGLPQFPVLKQEEKGGK</sequence>
<reference evidence="3" key="1">
    <citation type="submission" date="2022-01" db="EMBL/GenBank/DDBJ databases">
        <title>Collection of gut derived symbiotic bacterial strains cultured from healthy donors.</title>
        <authorList>
            <person name="Lin H."/>
            <person name="Kohout C."/>
            <person name="Waligurski E."/>
            <person name="Pamer E.G."/>
        </authorList>
    </citation>
    <scope>NUCLEOTIDE SEQUENCE</scope>
    <source>
        <strain evidence="3">DFI.5.49</strain>
    </source>
</reference>
<organism evidence="3 4">
    <name type="scientific">Fusicatenibacter saccharivorans</name>
    <dbReference type="NCBI Taxonomy" id="1150298"/>
    <lineage>
        <taxon>Bacteria</taxon>
        <taxon>Bacillati</taxon>
        <taxon>Bacillota</taxon>
        <taxon>Clostridia</taxon>
        <taxon>Lachnospirales</taxon>
        <taxon>Lachnospiraceae</taxon>
        <taxon>Fusicatenibacter</taxon>
    </lineage>
</organism>
<dbReference type="InterPro" id="IPR012340">
    <property type="entry name" value="NA-bd_OB-fold"/>
</dbReference>
<dbReference type="GO" id="GO:0003697">
    <property type="term" value="F:single-stranded DNA binding"/>
    <property type="evidence" value="ECO:0007669"/>
    <property type="project" value="InterPro"/>
</dbReference>
<evidence type="ECO:0000313" key="4">
    <source>
        <dbReference type="Proteomes" id="UP001199915"/>
    </source>
</evidence>
<dbReference type="CDD" id="cd04496">
    <property type="entry name" value="SSB_OBF"/>
    <property type="match status" value="1"/>
</dbReference>
<dbReference type="SUPFAM" id="SSF50249">
    <property type="entry name" value="Nucleic acid-binding proteins"/>
    <property type="match status" value="1"/>
</dbReference>
<evidence type="ECO:0000256" key="1">
    <source>
        <dbReference type="ARBA" id="ARBA00023125"/>
    </source>
</evidence>
<evidence type="ECO:0000256" key="2">
    <source>
        <dbReference type="PROSITE-ProRule" id="PRU00252"/>
    </source>
</evidence>
<protein>
    <submittedName>
        <fullName evidence="3">Single-stranded DNA-binding protein</fullName>
    </submittedName>
</protein>
<gene>
    <name evidence="3" type="ORF">L0N21_16990</name>
</gene>
<dbReference type="InterPro" id="IPR000424">
    <property type="entry name" value="Primosome_PriB/ssb"/>
</dbReference>
<dbReference type="EMBL" id="JAKNFS010000034">
    <property type="protein sequence ID" value="MCG4767185.1"/>
    <property type="molecule type" value="Genomic_DNA"/>
</dbReference>
<dbReference type="GeneID" id="79854465"/>
<dbReference type="Proteomes" id="UP001199915">
    <property type="component" value="Unassembled WGS sequence"/>
</dbReference>